<comment type="caution">
    <text evidence="2">The sequence shown here is derived from an EMBL/GenBank/DDBJ whole genome shotgun (WGS) entry which is preliminary data.</text>
</comment>
<feature type="transmembrane region" description="Helical" evidence="1">
    <location>
        <begin position="73"/>
        <end position="90"/>
    </location>
</feature>
<organism evidence="2 3">
    <name type="scientific">Ideonella margarita</name>
    <dbReference type="NCBI Taxonomy" id="2984191"/>
    <lineage>
        <taxon>Bacteria</taxon>
        <taxon>Pseudomonadati</taxon>
        <taxon>Pseudomonadota</taxon>
        <taxon>Betaproteobacteria</taxon>
        <taxon>Burkholderiales</taxon>
        <taxon>Sphaerotilaceae</taxon>
        <taxon>Ideonella</taxon>
    </lineage>
</organism>
<keyword evidence="1" id="KW-0812">Transmembrane</keyword>
<sequence>MNLRPTLLTAAIAGVVAALAWPLVWARFGGPGAAGGVELIVATLLVIALPAHAFVVGFVRAEPVSAGTIDTALLKRIGAWLAAAVVVTSLRDLLGF</sequence>
<dbReference type="RefSeq" id="WP_341399757.1">
    <property type="nucleotide sequence ID" value="NZ_JBBUTI010000009.1"/>
</dbReference>
<keyword evidence="1" id="KW-0472">Membrane</keyword>
<proteinExistence type="predicted"/>
<feature type="transmembrane region" description="Helical" evidence="1">
    <location>
        <begin position="36"/>
        <end position="61"/>
    </location>
</feature>
<name>A0ABU9C9Q3_9BURK</name>
<gene>
    <name evidence="2" type="ORF">AACH00_13890</name>
</gene>
<reference evidence="2 3" key="1">
    <citation type="submission" date="2024-04" db="EMBL/GenBank/DDBJ databases">
        <title>Novel species of the genus Ideonella isolated from streams.</title>
        <authorList>
            <person name="Lu H."/>
        </authorList>
    </citation>
    <scope>NUCLEOTIDE SEQUENCE [LARGE SCALE GENOMIC DNA]</scope>
    <source>
        <strain evidence="2 3">LYT19W</strain>
    </source>
</reference>
<keyword evidence="1" id="KW-1133">Transmembrane helix</keyword>
<accession>A0ABU9C9Q3</accession>
<evidence type="ECO:0000313" key="3">
    <source>
        <dbReference type="Proteomes" id="UP001379945"/>
    </source>
</evidence>
<evidence type="ECO:0000313" key="2">
    <source>
        <dbReference type="EMBL" id="MEK8047449.1"/>
    </source>
</evidence>
<keyword evidence="3" id="KW-1185">Reference proteome</keyword>
<protein>
    <submittedName>
        <fullName evidence="2">Uncharacterized protein</fullName>
    </submittedName>
</protein>
<dbReference type="Proteomes" id="UP001379945">
    <property type="component" value="Unassembled WGS sequence"/>
</dbReference>
<evidence type="ECO:0000256" key="1">
    <source>
        <dbReference type="SAM" id="Phobius"/>
    </source>
</evidence>
<dbReference type="EMBL" id="JBBUTI010000009">
    <property type="protein sequence ID" value="MEK8047449.1"/>
    <property type="molecule type" value="Genomic_DNA"/>
</dbReference>